<evidence type="ECO:0000256" key="4">
    <source>
        <dbReference type="ARBA" id="ARBA00023065"/>
    </source>
</evidence>
<dbReference type="Proteomes" id="UP000031623">
    <property type="component" value="Chromosome"/>
</dbReference>
<evidence type="ECO:0000313" key="8">
    <source>
        <dbReference type="Proteomes" id="UP000031623"/>
    </source>
</evidence>
<keyword evidence="4" id="KW-0813">Transport</keyword>
<name>A0A090AHU7_9GAMM</name>
<dbReference type="OrthoDB" id="868831at2"/>
<keyword evidence="1 5" id="KW-0732">Signal</keyword>
<sequence length="488" mass="52315">MLRLNSKFHLLVTPLFTILLTNSGIASADAGTLQFSQATFNVHENDKTATIEVTRSGGSDGKVSVKCTTSDGTATAGSDYQAIPGKLLKWADGDTAPKTCNVKIINDKVFNEGYETANLTLSDPTGGAVLGTSDATLRIADDDCGLGDHWVDICSSGIDDSPSHATIGIAFGTDCQDKPGGVHLIKLSGPTIILRGDPVDAIKDHPQLPNVGEFDGHNDVIETEMVFLELSGDSPLGPITVRAGDGIGNLNNDNSLYSPGAIHERNSINPNYGIREADSFFNVWFEMDTPLGTLYNKVPFLMESIGIPKVPPTPTKIVDPFGKTITIVPTYLHPFSTVVGSGRVTLPLYKKGSDELVACFKEEEENWIKGIPTSTHLSVTLASFSAEVINQQVNITWETGTEENNAAFRVSRGIPLTGICSANPNDYTEITQVTPLIPSKATEMSGAIYSITDSNVISGTTYCYVLEDIDYNNKSTFHTDQLVSVTVN</sequence>
<dbReference type="InterPro" id="IPR013783">
    <property type="entry name" value="Ig-like_fold"/>
</dbReference>
<gene>
    <name evidence="7" type="ORF">THII_0013</name>
</gene>
<feature type="domain" description="Calx-beta" evidence="6">
    <location>
        <begin position="21"/>
        <end position="122"/>
    </location>
</feature>
<dbReference type="InterPro" id="IPR051171">
    <property type="entry name" value="CaCA"/>
</dbReference>
<dbReference type="AlphaFoldDB" id="A0A090AHU7"/>
<feature type="chain" id="PRO_5001852824" description="Calx-beta domain-containing protein" evidence="5">
    <location>
        <begin position="29"/>
        <end position="488"/>
    </location>
</feature>
<reference evidence="7 8" key="1">
    <citation type="journal article" date="2014" name="ISME J.">
        <title>Ecophysiology of Thioploca ingrica as revealed by the complete genome sequence supplemented with proteomic evidence.</title>
        <authorList>
            <person name="Kojima H."/>
            <person name="Ogura Y."/>
            <person name="Yamamoto N."/>
            <person name="Togashi T."/>
            <person name="Mori H."/>
            <person name="Watanabe T."/>
            <person name="Nemoto F."/>
            <person name="Kurokawa K."/>
            <person name="Hayashi T."/>
            <person name="Fukui M."/>
        </authorList>
    </citation>
    <scope>NUCLEOTIDE SEQUENCE [LARGE SCALE GENOMIC DNA]</scope>
</reference>
<dbReference type="InterPro" id="IPR003644">
    <property type="entry name" value="Calx_beta"/>
</dbReference>
<dbReference type="STRING" id="40754.THII_0013"/>
<dbReference type="GO" id="GO:0007154">
    <property type="term" value="P:cell communication"/>
    <property type="evidence" value="ECO:0007669"/>
    <property type="project" value="InterPro"/>
</dbReference>
<keyword evidence="2" id="KW-0677">Repeat</keyword>
<dbReference type="SUPFAM" id="SSF141072">
    <property type="entry name" value="CalX-like"/>
    <property type="match status" value="1"/>
</dbReference>
<evidence type="ECO:0000259" key="6">
    <source>
        <dbReference type="SMART" id="SM00237"/>
    </source>
</evidence>
<dbReference type="InterPro" id="IPR038081">
    <property type="entry name" value="CalX-like_sf"/>
</dbReference>
<dbReference type="GO" id="GO:0016020">
    <property type="term" value="C:membrane"/>
    <property type="evidence" value="ECO:0007669"/>
    <property type="project" value="InterPro"/>
</dbReference>
<evidence type="ECO:0000256" key="1">
    <source>
        <dbReference type="ARBA" id="ARBA00022729"/>
    </source>
</evidence>
<dbReference type="GO" id="GO:0030001">
    <property type="term" value="P:metal ion transport"/>
    <property type="evidence" value="ECO:0007669"/>
    <property type="project" value="TreeGrafter"/>
</dbReference>
<dbReference type="Pfam" id="PF03160">
    <property type="entry name" value="Calx-beta"/>
    <property type="match status" value="1"/>
</dbReference>
<accession>A0A090AHU7</accession>
<keyword evidence="4" id="KW-0406">Ion transport</keyword>
<dbReference type="KEGG" id="tig:THII_0013"/>
<evidence type="ECO:0000256" key="5">
    <source>
        <dbReference type="SAM" id="SignalP"/>
    </source>
</evidence>
<evidence type="ECO:0000313" key="7">
    <source>
        <dbReference type="EMBL" id="BAP54310.1"/>
    </source>
</evidence>
<keyword evidence="3" id="KW-0106">Calcium</keyword>
<evidence type="ECO:0000256" key="2">
    <source>
        <dbReference type="ARBA" id="ARBA00022737"/>
    </source>
</evidence>
<dbReference type="Gene3D" id="2.60.40.10">
    <property type="entry name" value="Immunoglobulins"/>
    <property type="match status" value="1"/>
</dbReference>
<dbReference type="Gene3D" id="2.60.40.2030">
    <property type="match status" value="1"/>
</dbReference>
<keyword evidence="8" id="KW-1185">Reference proteome</keyword>
<protein>
    <recommendedName>
        <fullName evidence="6">Calx-beta domain-containing protein</fullName>
    </recommendedName>
</protein>
<evidence type="ECO:0000256" key="3">
    <source>
        <dbReference type="ARBA" id="ARBA00022837"/>
    </source>
</evidence>
<dbReference type="PANTHER" id="PTHR11878">
    <property type="entry name" value="SODIUM/CALCIUM EXCHANGER"/>
    <property type="match status" value="1"/>
</dbReference>
<proteinExistence type="predicted"/>
<dbReference type="HOGENOM" id="CLU_558891_0_0_6"/>
<dbReference type="PANTHER" id="PTHR11878:SF65">
    <property type="entry name" value="NA_CA-EXCHANGE PROTEIN, ISOFORM G"/>
    <property type="match status" value="1"/>
</dbReference>
<dbReference type="SMART" id="SM00237">
    <property type="entry name" value="Calx_beta"/>
    <property type="match status" value="1"/>
</dbReference>
<feature type="signal peptide" evidence="5">
    <location>
        <begin position="1"/>
        <end position="28"/>
    </location>
</feature>
<organism evidence="7 8">
    <name type="scientific">Thioploca ingrica</name>
    <dbReference type="NCBI Taxonomy" id="40754"/>
    <lineage>
        <taxon>Bacteria</taxon>
        <taxon>Pseudomonadati</taxon>
        <taxon>Pseudomonadota</taxon>
        <taxon>Gammaproteobacteria</taxon>
        <taxon>Thiotrichales</taxon>
        <taxon>Thiotrichaceae</taxon>
        <taxon>Thioploca</taxon>
    </lineage>
</organism>
<dbReference type="EMBL" id="AP014633">
    <property type="protein sequence ID" value="BAP54310.1"/>
    <property type="molecule type" value="Genomic_DNA"/>
</dbReference>